<evidence type="ECO:0000256" key="4">
    <source>
        <dbReference type="ARBA" id="ARBA00023136"/>
    </source>
</evidence>
<feature type="transmembrane region" description="Helical" evidence="7">
    <location>
        <begin position="20"/>
        <end position="39"/>
    </location>
</feature>
<proteinExistence type="inferred from homology"/>
<feature type="transmembrane region" description="Helical" evidence="7">
    <location>
        <begin position="198"/>
        <end position="219"/>
    </location>
</feature>
<comment type="similarity">
    <text evidence="5">Belongs to the SAT4 family.</text>
</comment>
<dbReference type="GO" id="GO:0016020">
    <property type="term" value="C:membrane"/>
    <property type="evidence" value="ECO:0007669"/>
    <property type="project" value="UniProtKB-SubCell"/>
</dbReference>
<evidence type="ECO:0000256" key="1">
    <source>
        <dbReference type="ARBA" id="ARBA00004141"/>
    </source>
</evidence>
<comment type="subcellular location">
    <subcellularLocation>
        <location evidence="1">Membrane</location>
        <topology evidence="1">Multi-pass membrane protein</topology>
    </subcellularLocation>
</comment>
<feature type="transmembrane region" description="Helical" evidence="7">
    <location>
        <begin position="51"/>
        <end position="76"/>
    </location>
</feature>
<keyword evidence="4 7" id="KW-0472">Membrane</keyword>
<keyword evidence="2 7" id="KW-0812">Transmembrane</keyword>
<feature type="transmembrane region" description="Helical" evidence="7">
    <location>
        <begin position="234"/>
        <end position="256"/>
    </location>
</feature>
<keyword evidence="3 7" id="KW-1133">Transmembrane helix</keyword>
<dbReference type="PANTHER" id="PTHR33048">
    <property type="entry name" value="PTH11-LIKE INTEGRAL MEMBRANE PROTEIN (AFU_ORTHOLOGUE AFUA_5G11245)"/>
    <property type="match status" value="1"/>
</dbReference>
<evidence type="ECO:0000256" key="5">
    <source>
        <dbReference type="ARBA" id="ARBA00038359"/>
    </source>
</evidence>
<evidence type="ECO:0000256" key="7">
    <source>
        <dbReference type="SAM" id="Phobius"/>
    </source>
</evidence>
<name>A0A9P4MJQ1_9PEZI</name>
<dbReference type="InterPro" id="IPR049326">
    <property type="entry name" value="Rhodopsin_dom_fungi"/>
</dbReference>
<keyword evidence="10" id="KW-1185">Reference proteome</keyword>
<dbReference type="InterPro" id="IPR052337">
    <property type="entry name" value="SAT4-like"/>
</dbReference>
<dbReference type="AlphaFoldDB" id="A0A9P4MJQ1"/>
<dbReference type="EMBL" id="ML996083">
    <property type="protein sequence ID" value="KAF2155458.1"/>
    <property type="molecule type" value="Genomic_DNA"/>
</dbReference>
<evidence type="ECO:0000313" key="10">
    <source>
        <dbReference type="Proteomes" id="UP000799439"/>
    </source>
</evidence>
<evidence type="ECO:0000256" key="2">
    <source>
        <dbReference type="ARBA" id="ARBA00022692"/>
    </source>
</evidence>
<feature type="transmembrane region" description="Helical" evidence="7">
    <location>
        <begin position="106"/>
        <end position="127"/>
    </location>
</feature>
<dbReference type="OrthoDB" id="444631at2759"/>
<sequence>MDTSNIVKTCGRIHMVPFQIGVGILTGIAIGCFVLRMIVRIKYQKRILLDDAFLIFAILCLCPATGILYHICYFLYLHAAASLCPQAIQEALKHYNDLLRLQQETYAYLALIWTATFSVKLCFLAFMRPMVRHLTATNRYYWFIVGFTIISWAFCIVEPFANCPHFGKDAIKCFTSSTIVSLPIILLRHTTLSKSTRFGLTTFLCLSIFMAICAVIRIACINYRGGEDDVWEFFWQHVEGAVAVMMASITMFRTLFVPHRAPSDTKVSRSPAERLFQRFSRRFRGLAEAQPDKEVTSSTDAGLLLKLPKLPSPTFTGIRTFINKSNGTGVKPVTHDTLSSPIDDFEMDYHAGLKQQASAGRLKKPASVAGDSHARAQSLDYV</sequence>
<evidence type="ECO:0000313" key="9">
    <source>
        <dbReference type="EMBL" id="KAF2155458.1"/>
    </source>
</evidence>
<gene>
    <name evidence="9" type="ORF">K461DRAFT_266730</name>
</gene>
<dbReference type="PANTHER" id="PTHR33048:SF92">
    <property type="entry name" value="INTEGRAL MEMBRANE PROTEIN"/>
    <property type="match status" value="1"/>
</dbReference>
<evidence type="ECO:0000256" key="3">
    <source>
        <dbReference type="ARBA" id="ARBA00022989"/>
    </source>
</evidence>
<dbReference type="Proteomes" id="UP000799439">
    <property type="component" value="Unassembled WGS sequence"/>
</dbReference>
<feature type="region of interest" description="Disordered" evidence="6">
    <location>
        <begin position="356"/>
        <end position="382"/>
    </location>
</feature>
<feature type="domain" description="Rhodopsin" evidence="8">
    <location>
        <begin position="170"/>
        <end position="256"/>
    </location>
</feature>
<comment type="caution">
    <text evidence="9">The sequence shown here is derived from an EMBL/GenBank/DDBJ whole genome shotgun (WGS) entry which is preliminary data.</text>
</comment>
<dbReference type="Pfam" id="PF20684">
    <property type="entry name" value="Fung_rhodopsin"/>
    <property type="match status" value="1"/>
</dbReference>
<evidence type="ECO:0000259" key="8">
    <source>
        <dbReference type="Pfam" id="PF20684"/>
    </source>
</evidence>
<reference evidence="9" key="1">
    <citation type="journal article" date="2020" name="Stud. Mycol.">
        <title>101 Dothideomycetes genomes: a test case for predicting lifestyles and emergence of pathogens.</title>
        <authorList>
            <person name="Haridas S."/>
            <person name="Albert R."/>
            <person name="Binder M."/>
            <person name="Bloem J."/>
            <person name="Labutti K."/>
            <person name="Salamov A."/>
            <person name="Andreopoulos B."/>
            <person name="Baker S."/>
            <person name="Barry K."/>
            <person name="Bills G."/>
            <person name="Bluhm B."/>
            <person name="Cannon C."/>
            <person name="Castanera R."/>
            <person name="Culley D."/>
            <person name="Daum C."/>
            <person name="Ezra D."/>
            <person name="Gonzalez J."/>
            <person name="Henrissat B."/>
            <person name="Kuo A."/>
            <person name="Liang C."/>
            <person name="Lipzen A."/>
            <person name="Lutzoni F."/>
            <person name="Magnuson J."/>
            <person name="Mondo S."/>
            <person name="Nolan M."/>
            <person name="Ohm R."/>
            <person name="Pangilinan J."/>
            <person name="Park H.-J."/>
            <person name="Ramirez L."/>
            <person name="Alfaro M."/>
            <person name="Sun H."/>
            <person name="Tritt A."/>
            <person name="Yoshinaga Y."/>
            <person name="Zwiers L.-H."/>
            <person name="Turgeon B."/>
            <person name="Goodwin S."/>
            <person name="Spatafora J."/>
            <person name="Crous P."/>
            <person name="Grigoriev I."/>
        </authorList>
    </citation>
    <scope>NUCLEOTIDE SEQUENCE</scope>
    <source>
        <strain evidence="9">CBS 260.36</strain>
    </source>
</reference>
<feature type="transmembrane region" description="Helical" evidence="7">
    <location>
        <begin position="139"/>
        <end position="160"/>
    </location>
</feature>
<organism evidence="9 10">
    <name type="scientific">Myriangium duriaei CBS 260.36</name>
    <dbReference type="NCBI Taxonomy" id="1168546"/>
    <lineage>
        <taxon>Eukaryota</taxon>
        <taxon>Fungi</taxon>
        <taxon>Dikarya</taxon>
        <taxon>Ascomycota</taxon>
        <taxon>Pezizomycotina</taxon>
        <taxon>Dothideomycetes</taxon>
        <taxon>Dothideomycetidae</taxon>
        <taxon>Myriangiales</taxon>
        <taxon>Myriangiaceae</taxon>
        <taxon>Myriangium</taxon>
    </lineage>
</organism>
<accession>A0A9P4MJQ1</accession>
<protein>
    <recommendedName>
        <fullName evidence="8">Rhodopsin domain-containing protein</fullName>
    </recommendedName>
</protein>
<evidence type="ECO:0000256" key="6">
    <source>
        <dbReference type="SAM" id="MobiDB-lite"/>
    </source>
</evidence>